<dbReference type="PROSITE" id="PS50088">
    <property type="entry name" value="ANK_REPEAT"/>
    <property type="match status" value="1"/>
</dbReference>
<dbReference type="Proteomes" id="UP000054251">
    <property type="component" value="Unassembled WGS sequence"/>
</dbReference>
<dbReference type="EMBL" id="LMYN01000121">
    <property type="protein sequence ID" value="KRZ99780.1"/>
    <property type="molecule type" value="Genomic_DNA"/>
</dbReference>
<dbReference type="PANTHER" id="PTHR24171">
    <property type="entry name" value="ANKYRIN REPEAT DOMAIN-CONTAINING PROTEIN 39-RELATED"/>
    <property type="match status" value="1"/>
</dbReference>
<organism evidence="5 6">
    <name type="scientific">Debaryomyces fabryi</name>
    <dbReference type="NCBI Taxonomy" id="58627"/>
    <lineage>
        <taxon>Eukaryota</taxon>
        <taxon>Fungi</taxon>
        <taxon>Dikarya</taxon>
        <taxon>Ascomycota</taxon>
        <taxon>Saccharomycotina</taxon>
        <taxon>Pichiomycetes</taxon>
        <taxon>Debaryomycetaceae</taxon>
        <taxon>Debaryomyces</taxon>
    </lineage>
</organism>
<dbReference type="AlphaFoldDB" id="A0A0V1PUM0"/>
<feature type="repeat" description="ANK" evidence="3">
    <location>
        <begin position="120"/>
        <end position="152"/>
    </location>
</feature>
<dbReference type="SMART" id="SM00248">
    <property type="entry name" value="ANK"/>
    <property type="match status" value="3"/>
</dbReference>
<dbReference type="OrthoDB" id="823504at2759"/>
<dbReference type="GO" id="GO:0085020">
    <property type="term" value="P:protein K6-linked ubiquitination"/>
    <property type="evidence" value="ECO:0007669"/>
    <property type="project" value="TreeGrafter"/>
</dbReference>
<comment type="caution">
    <text evidence="5">The sequence shown here is derived from an EMBL/GenBank/DDBJ whole genome shotgun (WGS) entry which is preliminary data.</text>
</comment>
<reference evidence="5 6" key="1">
    <citation type="submission" date="2015-11" db="EMBL/GenBank/DDBJ databases">
        <title>The genome of Debaryomyces fabryi.</title>
        <authorList>
            <person name="Tafer H."/>
            <person name="Lopandic K."/>
        </authorList>
    </citation>
    <scope>NUCLEOTIDE SEQUENCE [LARGE SCALE GENOMIC DNA]</scope>
    <source>
        <strain evidence="5 6">CBS 789</strain>
    </source>
</reference>
<keyword evidence="6" id="KW-1185">Reference proteome</keyword>
<feature type="compositionally biased region" description="Low complexity" evidence="4">
    <location>
        <begin position="396"/>
        <end position="416"/>
    </location>
</feature>
<feature type="compositionally biased region" description="Polar residues" evidence="4">
    <location>
        <begin position="297"/>
        <end position="317"/>
    </location>
</feature>
<feature type="compositionally biased region" description="Low complexity" evidence="4">
    <location>
        <begin position="529"/>
        <end position="539"/>
    </location>
</feature>
<accession>A0A0V1PUM0</accession>
<dbReference type="RefSeq" id="XP_015465883.1">
    <property type="nucleotide sequence ID" value="XM_015613302.1"/>
</dbReference>
<dbReference type="InterPro" id="IPR002110">
    <property type="entry name" value="Ankyrin_rpt"/>
</dbReference>
<feature type="compositionally biased region" description="Polar residues" evidence="4">
    <location>
        <begin position="558"/>
        <end position="570"/>
    </location>
</feature>
<dbReference type="Gene3D" id="1.25.40.20">
    <property type="entry name" value="Ankyrin repeat-containing domain"/>
    <property type="match status" value="1"/>
</dbReference>
<dbReference type="PROSITE" id="PS50297">
    <property type="entry name" value="ANK_REP_REGION"/>
    <property type="match status" value="1"/>
</dbReference>
<proteinExistence type="predicted"/>
<dbReference type="GeneID" id="26841482"/>
<feature type="compositionally biased region" description="Polar residues" evidence="4">
    <location>
        <begin position="386"/>
        <end position="395"/>
    </location>
</feature>
<dbReference type="SUPFAM" id="SSF48403">
    <property type="entry name" value="Ankyrin repeat"/>
    <property type="match status" value="1"/>
</dbReference>
<feature type="compositionally biased region" description="Low complexity" evidence="4">
    <location>
        <begin position="272"/>
        <end position="289"/>
    </location>
</feature>
<evidence type="ECO:0000313" key="5">
    <source>
        <dbReference type="EMBL" id="KRZ99780.1"/>
    </source>
</evidence>
<evidence type="ECO:0000256" key="2">
    <source>
        <dbReference type="ARBA" id="ARBA00023043"/>
    </source>
</evidence>
<keyword evidence="2 3" id="KW-0040">ANK repeat</keyword>
<evidence type="ECO:0000256" key="4">
    <source>
        <dbReference type="SAM" id="MobiDB-lite"/>
    </source>
</evidence>
<dbReference type="GO" id="GO:0004842">
    <property type="term" value="F:ubiquitin-protein transferase activity"/>
    <property type="evidence" value="ECO:0007669"/>
    <property type="project" value="TreeGrafter"/>
</dbReference>
<evidence type="ECO:0000256" key="1">
    <source>
        <dbReference type="ARBA" id="ARBA00022737"/>
    </source>
</evidence>
<dbReference type="Pfam" id="PF12796">
    <property type="entry name" value="Ank_2"/>
    <property type="match status" value="1"/>
</dbReference>
<feature type="region of interest" description="Disordered" evidence="4">
    <location>
        <begin position="431"/>
        <end position="570"/>
    </location>
</feature>
<dbReference type="PANTHER" id="PTHR24171:SF8">
    <property type="entry name" value="BRCA1-ASSOCIATED RING DOMAIN PROTEIN 1"/>
    <property type="match status" value="1"/>
</dbReference>
<feature type="compositionally biased region" description="Polar residues" evidence="4">
    <location>
        <begin position="510"/>
        <end position="521"/>
    </location>
</feature>
<feature type="compositionally biased region" description="Polar residues" evidence="4">
    <location>
        <begin position="463"/>
        <end position="472"/>
    </location>
</feature>
<evidence type="ECO:0000313" key="6">
    <source>
        <dbReference type="Proteomes" id="UP000054251"/>
    </source>
</evidence>
<gene>
    <name evidence="5" type="ORF">AC631_04473</name>
</gene>
<sequence length="570" mass="64025">MLEPLERLRNAIKQGNLPITKRLLHRFPELWLNKDSQNNGWSNLHYASYHGNYLICFHLVSFINKNLGDIQKHYSRIDLLSFDELSVIHLPLIHHHSQTLHYLLQEFPGELWLNHPGGDLKQTPLHYSCIYGFKEGIKLLLEFGADWNATDINGNTCLHLCFQYGNFDCIQDLLKFVLVCCRDKDEGLEVIEKFESTKNEKGWLAIDYAYSFELVKQYRFLKQELFAFNQELSGSMQLNSEFTRSSSSFNLSKQPSQTSLQENKVLSSPIIPMSQSQSQSQPQTQQDQRQSNKNENENSQTSTTVSIKTRAHSQSLPNADPVADIYSNRNKSISTRRRSNTLYNYRPPNPINASSPRNSVGGPHTPITTQAVLNTTPSLKSVTISPLVRSNGNDNSSSPQSAISMSSGISASPSHSAIRRKSMNNLAVNPISNQINEDRDQRPPFLSGSIDTRTFIVDRNPNKSDSTPSPSKQLPDIIRLPRRSSSTMSIGAKLAVDNTSPNSLEREESSTPAPTASNDTIPTLRKAKSSTTDLSSSISRQRSTILQSPEVENDNLKRSNISSISFSRVR</sequence>
<keyword evidence="1" id="KW-0677">Repeat</keyword>
<name>A0A0V1PUM0_9ASCO</name>
<protein>
    <submittedName>
        <fullName evidence="5">Uncharacterized protein</fullName>
    </submittedName>
</protein>
<feature type="region of interest" description="Disordered" evidence="4">
    <location>
        <begin position="272"/>
        <end position="369"/>
    </location>
</feature>
<dbReference type="InterPro" id="IPR036770">
    <property type="entry name" value="Ankyrin_rpt-contain_sf"/>
</dbReference>
<feature type="region of interest" description="Disordered" evidence="4">
    <location>
        <begin position="386"/>
        <end position="417"/>
    </location>
</feature>
<evidence type="ECO:0000256" key="3">
    <source>
        <dbReference type="PROSITE-ProRule" id="PRU00023"/>
    </source>
</evidence>